<protein>
    <submittedName>
        <fullName evidence="2">Uncharacterized protein</fullName>
    </submittedName>
</protein>
<evidence type="ECO:0000313" key="3">
    <source>
        <dbReference type="Proteomes" id="UP000474676"/>
    </source>
</evidence>
<dbReference type="RefSeq" id="WP_154573753.1">
    <property type="nucleotide sequence ID" value="NZ_JAXFFR010000054.1"/>
</dbReference>
<evidence type="ECO:0000256" key="1">
    <source>
        <dbReference type="SAM" id="Phobius"/>
    </source>
</evidence>
<proteinExistence type="predicted"/>
<dbReference type="Proteomes" id="UP000474676">
    <property type="component" value="Unassembled WGS sequence"/>
</dbReference>
<comment type="caution">
    <text evidence="2">The sequence shown here is derived from an EMBL/GenBank/DDBJ whole genome shotgun (WGS) entry which is preliminary data.</text>
</comment>
<accession>A0A6L5Y3J2</accession>
<feature type="transmembrane region" description="Helical" evidence="1">
    <location>
        <begin position="12"/>
        <end position="30"/>
    </location>
</feature>
<keyword evidence="3" id="KW-1185">Reference proteome</keyword>
<dbReference type="EMBL" id="VUMZ01000002">
    <property type="protein sequence ID" value="MST51266.1"/>
    <property type="molecule type" value="Genomic_DNA"/>
</dbReference>
<evidence type="ECO:0000313" key="2">
    <source>
        <dbReference type="EMBL" id="MST51266.1"/>
    </source>
</evidence>
<sequence>MMDFFNMIHDSIGWKIVGIALIVWAFYTLLRHPDRVLIDSIMHKKVTEYEEEQRQKKAALYETKNGGTPEEFSDLS</sequence>
<organism evidence="2 3">
    <name type="scientific">Hornefia butyriciproducens</name>
    <dbReference type="NCBI Taxonomy" id="2652293"/>
    <lineage>
        <taxon>Bacteria</taxon>
        <taxon>Bacillati</taxon>
        <taxon>Bacillota</taxon>
        <taxon>Clostridia</taxon>
        <taxon>Peptostreptococcales</taxon>
        <taxon>Anaerovoracaceae</taxon>
        <taxon>Hornefia</taxon>
    </lineage>
</organism>
<reference evidence="2 3" key="1">
    <citation type="submission" date="2019-08" db="EMBL/GenBank/DDBJ databases">
        <title>In-depth cultivation of the pig gut microbiome towards novel bacterial diversity and tailored functional studies.</title>
        <authorList>
            <person name="Wylensek D."/>
            <person name="Hitch T.C.A."/>
            <person name="Clavel T."/>
        </authorList>
    </citation>
    <scope>NUCLEOTIDE SEQUENCE [LARGE SCALE GENOMIC DNA]</scope>
    <source>
        <strain evidence="2 3">WCA-MUC-591-APC-3H</strain>
    </source>
</reference>
<keyword evidence="1" id="KW-0472">Membrane</keyword>
<keyword evidence="1" id="KW-0812">Transmembrane</keyword>
<dbReference type="GeneID" id="303114249"/>
<name>A0A6L5Y3J2_9FIRM</name>
<dbReference type="AlphaFoldDB" id="A0A6L5Y3J2"/>
<keyword evidence="1" id="KW-1133">Transmembrane helix</keyword>
<gene>
    <name evidence="2" type="ORF">FYJ64_02835</name>
</gene>